<evidence type="ECO:0000256" key="7">
    <source>
        <dbReference type="SAM" id="MobiDB-lite"/>
    </source>
</evidence>
<protein>
    <submittedName>
        <fullName evidence="8">Type VI secretion protein</fullName>
    </submittedName>
</protein>
<dbReference type="Proteomes" id="UP000093925">
    <property type="component" value="Unassembled WGS sequence"/>
</dbReference>
<dbReference type="PANTHER" id="PTHR37937:SF1">
    <property type="entry name" value="CONJUGATIVE TRANSFER: DNA TRANSPORT"/>
    <property type="match status" value="1"/>
</dbReference>
<dbReference type="InterPro" id="IPR003688">
    <property type="entry name" value="TraG/VirD4"/>
</dbReference>
<proteinExistence type="inferred from homology"/>
<evidence type="ECO:0000256" key="6">
    <source>
        <dbReference type="ARBA" id="ARBA00023136"/>
    </source>
</evidence>
<keyword evidence="3" id="KW-1003">Cell membrane</keyword>
<keyword evidence="4" id="KW-0812">Transmembrane</keyword>
<dbReference type="InterPro" id="IPR051539">
    <property type="entry name" value="T4SS-coupling_protein"/>
</dbReference>
<keyword evidence="6" id="KW-0472">Membrane</keyword>
<dbReference type="EMBL" id="LZLM01000011">
    <property type="protein sequence ID" value="OBJ90371.1"/>
    <property type="molecule type" value="Genomic_DNA"/>
</dbReference>
<dbReference type="CDD" id="cd01127">
    <property type="entry name" value="TrwB_TraG_TraD_VirD4"/>
    <property type="match status" value="1"/>
</dbReference>
<evidence type="ECO:0000256" key="2">
    <source>
        <dbReference type="ARBA" id="ARBA00008806"/>
    </source>
</evidence>
<sequence>MSRSPSPYCGFRRDDTGNKLSLAEGAAHVLVSAPTETGKTRAVLAPAAVLWGGPAVCVSSKDDLMWLVCQRRWGPKQVIDLRPDYSPAYPADAQVRSFDPTALITTPDQAVTLANTMMQMAAVGLGSGIDQVSDGGLWEANTEAALAAMLYAASPLGNKEGIGWVLLATDNLEKDDKNVGAPGWRAASRYVRHLPLFHNALMRTLAMDIRMRDSIALTLRKAVTPWMRLSLRGMSAPSFGDVFLNEPDATLFILAPAEGSIAGAAVTLLEHLVRVWRGKTARKEMLQRLLLMVDEAANVAPMPALRRHVSEGRGLGVNLLLSVQASSQFDTVYGSAYARELRDTFPAALILYGAAEMEMLQRAEQWSRETTRRQESFDQATGGKSLSSHLGPSLDYRRLLPQDVGHARLLRRGTAGIATELPDWPDFVQRYDQAVQRLLGGNENDPQRQPHTIWGRVLARHRRAQQAGQR</sequence>
<feature type="compositionally biased region" description="Polar residues" evidence="7">
    <location>
        <begin position="377"/>
        <end position="389"/>
    </location>
</feature>
<dbReference type="Pfam" id="PF02534">
    <property type="entry name" value="T4SS-DNA_transf"/>
    <property type="match status" value="1"/>
</dbReference>
<dbReference type="PANTHER" id="PTHR37937">
    <property type="entry name" value="CONJUGATIVE TRANSFER: DNA TRANSPORT"/>
    <property type="match status" value="1"/>
</dbReference>
<dbReference type="RefSeq" id="WP_065138127.1">
    <property type="nucleotide sequence ID" value="NZ_LZLM01000011.1"/>
</dbReference>
<dbReference type="InterPro" id="IPR027417">
    <property type="entry name" value="P-loop_NTPase"/>
</dbReference>
<evidence type="ECO:0000256" key="5">
    <source>
        <dbReference type="ARBA" id="ARBA00022989"/>
    </source>
</evidence>
<dbReference type="GO" id="GO:0005886">
    <property type="term" value="C:plasma membrane"/>
    <property type="evidence" value="ECO:0007669"/>
    <property type="project" value="UniProtKB-SubCell"/>
</dbReference>
<comment type="subcellular location">
    <subcellularLocation>
        <location evidence="1">Cell membrane</location>
        <topology evidence="1">Multi-pass membrane protein</topology>
    </subcellularLocation>
</comment>
<comment type="similarity">
    <text evidence="2">Belongs to the VirD4/TraG family.</text>
</comment>
<dbReference type="SUPFAM" id="SSF52540">
    <property type="entry name" value="P-loop containing nucleoside triphosphate hydrolases"/>
    <property type="match status" value="1"/>
</dbReference>
<organism evidence="8 9">
    <name type="scientific">Mycobacterium asiaticum</name>
    <dbReference type="NCBI Taxonomy" id="1790"/>
    <lineage>
        <taxon>Bacteria</taxon>
        <taxon>Bacillati</taxon>
        <taxon>Actinomycetota</taxon>
        <taxon>Actinomycetes</taxon>
        <taxon>Mycobacteriales</taxon>
        <taxon>Mycobacteriaceae</taxon>
        <taxon>Mycobacterium</taxon>
    </lineage>
</organism>
<evidence type="ECO:0000256" key="4">
    <source>
        <dbReference type="ARBA" id="ARBA00022692"/>
    </source>
</evidence>
<evidence type="ECO:0000256" key="1">
    <source>
        <dbReference type="ARBA" id="ARBA00004651"/>
    </source>
</evidence>
<evidence type="ECO:0000256" key="3">
    <source>
        <dbReference type="ARBA" id="ARBA00022475"/>
    </source>
</evidence>
<evidence type="ECO:0000313" key="9">
    <source>
        <dbReference type="Proteomes" id="UP000093925"/>
    </source>
</evidence>
<dbReference type="Gene3D" id="3.40.50.300">
    <property type="entry name" value="P-loop containing nucleotide triphosphate hydrolases"/>
    <property type="match status" value="1"/>
</dbReference>
<reference evidence="8 9" key="1">
    <citation type="submission" date="2016-06" db="EMBL/GenBank/DDBJ databases">
        <authorList>
            <person name="Kjaerup R.B."/>
            <person name="Dalgaard T.S."/>
            <person name="Juul-Madsen H.R."/>
        </authorList>
    </citation>
    <scope>NUCLEOTIDE SEQUENCE [LARGE SCALE GENOMIC DNA]</scope>
    <source>
        <strain evidence="8 9">1276495.2</strain>
    </source>
</reference>
<accession>A0A1A3L2H7</accession>
<gene>
    <name evidence="8" type="ORF">A5640_24795</name>
</gene>
<dbReference type="AlphaFoldDB" id="A0A1A3L2H7"/>
<name>A0A1A3L2H7_MYCAS</name>
<comment type="caution">
    <text evidence="8">The sequence shown here is derived from an EMBL/GenBank/DDBJ whole genome shotgun (WGS) entry which is preliminary data.</text>
</comment>
<feature type="region of interest" description="Disordered" evidence="7">
    <location>
        <begin position="365"/>
        <end position="389"/>
    </location>
</feature>
<feature type="compositionally biased region" description="Basic and acidic residues" evidence="7">
    <location>
        <begin position="365"/>
        <end position="376"/>
    </location>
</feature>
<keyword evidence="5" id="KW-1133">Transmembrane helix</keyword>
<evidence type="ECO:0000313" key="8">
    <source>
        <dbReference type="EMBL" id="OBJ90371.1"/>
    </source>
</evidence>